<dbReference type="Gene3D" id="3.30.565.10">
    <property type="entry name" value="Histidine kinase-like ATPase, C-terminal domain"/>
    <property type="match status" value="1"/>
</dbReference>
<dbReference type="CDD" id="cd16922">
    <property type="entry name" value="HATPase_EvgS-ArcB-TorS-like"/>
    <property type="match status" value="1"/>
</dbReference>
<dbReference type="SMART" id="SM00388">
    <property type="entry name" value="HisKA"/>
    <property type="match status" value="1"/>
</dbReference>
<keyword evidence="3 5" id="KW-0597">Phosphoprotein</keyword>
<dbReference type="Pfam" id="PF02518">
    <property type="entry name" value="HATPase_c"/>
    <property type="match status" value="1"/>
</dbReference>
<keyword evidence="9" id="KW-0067">ATP-binding</keyword>
<feature type="domain" description="Histidine kinase" evidence="7">
    <location>
        <begin position="411"/>
        <end position="632"/>
    </location>
</feature>
<evidence type="ECO:0000256" key="1">
    <source>
        <dbReference type="ARBA" id="ARBA00000085"/>
    </source>
</evidence>
<dbReference type="EC" id="2.7.13.3" evidence="2"/>
<evidence type="ECO:0000259" key="8">
    <source>
        <dbReference type="PROSITE" id="PS50110"/>
    </source>
</evidence>
<keyword evidence="6" id="KW-0812">Transmembrane</keyword>
<dbReference type="SUPFAM" id="SSF55874">
    <property type="entry name" value="ATPase domain of HSP90 chaperone/DNA topoisomerase II/histidine kinase"/>
    <property type="match status" value="1"/>
</dbReference>
<dbReference type="SUPFAM" id="SSF47384">
    <property type="entry name" value="Homodimeric domain of signal transducing histidine kinase"/>
    <property type="match status" value="1"/>
</dbReference>
<dbReference type="PROSITE" id="PS50109">
    <property type="entry name" value="HIS_KIN"/>
    <property type="match status" value="1"/>
</dbReference>
<reference evidence="9" key="1">
    <citation type="submission" date="2022-08" db="EMBL/GenBank/DDBJ databases">
        <authorList>
            <person name="Bogun A."/>
            <person name="Kislichkina A."/>
            <person name="Solomentsev V."/>
            <person name="Skryabin Y."/>
            <person name="Sizova A."/>
            <person name="Platonov M."/>
            <person name="Dentovskaya S."/>
        </authorList>
    </citation>
    <scope>NUCLEOTIDE SEQUENCE</scope>
    <source>
        <strain evidence="9">SCPM-O-B-7604</strain>
    </source>
</reference>
<dbReference type="InterPro" id="IPR003594">
    <property type="entry name" value="HATPase_dom"/>
</dbReference>
<sequence>MNAAAYNAQYFFNEREELLRSMVASTIHLPKIITVEGSKKYATLPEFIVLPLQNSGDKQHGVIVTQRDKATFERNHTQLIYTSMQSGKTSTALPAPGGSLAVISPESQAWIAEFLANHDWQSAGGGTSPIVWVNPPNDNDSALYLFTPLEVDDLDAGWLGLTFNPIAAGIDLPSRQGVGYDLINPLGLPVLHSNKVSSESQNWEGKFIKDTFEVTGKKWFPEYLVLRKSVGHADWSLIYTVPIKQIFKDNLPMVRVASLLAITLMIGVIVSLWYLSRRVLLPAMNQFSALVDSEELNRKIVATASVGLGLVRCTDGVLLFSNDLVKVWIENDRDWRTRISTVAGEVADYELSLEDGRTIQLKCIPTTYGGDAVILSVINDISGLKAIERSLVESRRMAESANQAKTLFLTTMSHEIRTPLYGILGTLELFALSGLYGQQYEYMKTLLHSSSSLLRIVNDSLDLSSIEAEQLTLKIMPFSPMELAELVVETYAAKAESKGLQIYTLSDTQVPPLVMGDAIRVRQVLDNLVNNAIKFTISGHIILRLYASEQSKDTVNLTFQVVDTGIGIDSEHLPYLFEPYFLSEQNSAEPQSGTGLGLSICSRLAQLMGGDLQAISKRNLGTRITFNAVFSLAYGSSMAMQPRLLSEPVFVDGAVPEVVSNLCQWLRHWGAQALPFRHVTTRNHHRGILIQAWPPSLQSPEWAGKCILALPPTLDPKHVRDDALIVGAYSVSRIGHAVQTIQQNTISASAINKEFVAEKLGLRVLVVDDSPISRTVLREQLNLLGCEVITATEGYEALKVSDVDTFDAVLTDLYMPGLDGYGLTRTLRRQGYNGQIIGLTGSAYPEEQRKGKEAGMNRLLRKPLSLAQLYTLLHKKELNIYAVKI</sequence>
<evidence type="ECO:0000313" key="9">
    <source>
        <dbReference type="EMBL" id="UWM46107.1"/>
    </source>
</evidence>
<evidence type="ECO:0000256" key="2">
    <source>
        <dbReference type="ARBA" id="ARBA00012438"/>
    </source>
</evidence>
<dbReference type="CDD" id="cd00082">
    <property type="entry name" value="HisKA"/>
    <property type="match status" value="1"/>
</dbReference>
<dbReference type="RefSeq" id="WP_050296566.1">
    <property type="nucleotide sequence ID" value="NZ_CP104006.1"/>
</dbReference>
<dbReference type="GeneID" id="75139231"/>
<feature type="transmembrane region" description="Helical" evidence="6">
    <location>
        <begin position="253"/>
        <end position="275"/>
    </location>
</feature>
<dbReference type="Gene3D" id="3.40.50.2300">
    <property type="match status" value="1"/>
</dbReference>
<dbReference type="Proteomes" id="UP001057860">
    <property type="component" value="Chromosome"/>
</dbReference>
<dbReference type="SUPFAM" id="SSF52172">
    <property type="entry name" value="CheY-like"/>
    <property type="match status" value="1"/>
</dbReference>
<keyword evidence="10" id="KW-1185">Reference proteome</keyword>
<dbReference type="InterPro" id="IPR003661">
    <property type="entry name" value="HisK_dim/P_dom"/>
</dbReference>
<feature type="modified residue" description="4-aspartylphosphate" evidence="5">
    <location>
        <position position="812"/>
    </location>
</feature>
<evidence type="ECO:0000256" key="5">
    <source>
        <dbReference type="PROSITE-ProRule" id="PRU00169"/>
    </source>
</evidence>
<feature type="domain" description="Response regulatory" evidence="8">
    <location>
        <begin position="763"/>
        <end position="877"/>
    </location>
</feature>
<gene>
    <name evidence="9" type="ORF">N0H69_04490</name>
</gene>
<name>A0ABY5URJ7_9GAMM</name>
<dbReference type="InterPro" id="IPR004358">
    <property type="entry name" value="Sig_transdc_His_kin-like_C"/>
</dbReference>
<evidence type="ECO:0000259" key="7">
    <source>
        <dbReference type="PROSITE" id="PS50109"/>
    </source>
</evidence>
<dbReference type="InterPro" id="IPR001789">
    <property type="entry name" value="Sig_transdc_resp-reg_receiver"/>
</dbReference>
<keyword evidence="9" id="KW-0547">Nucleotide-binding</keyword>
<dbReference type="PANTHER" id="PTHR45339:SF1">
    <property type="entry name" value="HYBRID SIGNAL TRANSDUCTION HISTIDINE KINASE J"/>
    <property type="match status" value="1"/>
</dbReference>
<dbReference type="GO" id="GO:0005524">
    <property type="term" value="F:ATP binding"/>
    <property type="evidence" value="ECO:0007669"/>
    <property type="project" value="UniProtKB-KW"/>
</dbReference>
<dbReference type="SMART" id="SM00448">
    <property type="entry name" value="REC"/>
    <property type="match status" value="1"/>
</dbReference>
<dbReference type="EMBL" id="CP104006">
    <property type="protein sequence ID" value="UWM46107.1"/>
    <property type="molecule type" value="Genomic_DNA"/>
</dbReference>
<dbReference type="Pfam" id="PF00512">
    <property type="entry name" value="HisKA"/>
    <property type="match status" value="1"/>
</dbReference>
<protein>
    <recommendedName>
        <fullName evidence="2">histidine kinase</fullName>
        <ecNumber evidence="2">2.7.13.3</ecNumber>
    </recommendedName>
</protein>
<dbReference type="InterPro" id="IPR005467">
    <property type="entry name" value="His_kinase_dom"/>
</dbReference>
<dbReference type="SMART" id="SM00387">
    <property type="entry name" value="HATPase_c"/>
    <property type="match status" value="1"/>
</dbReference>
<dbReference type="PROSITE" id="PS50110">
    <property type="entry name" value="RESPONSE_REGULATORY"/>
    <property type="match status" value="1"/>
</dbReference>
<accession>A0ABY5URJ7</accession>
<evidence type="ECO:0000313" key="10">
    <source>
        <dbReference type="Proteomes" id="UP001057860"/>
    </source>
</evidence>
<dbReference type="InterPro" id="IPR011006">
    <property type="entry name" value="CheY-like_superfamily"/>
</dbReference>
<proteinExistence type="predicted"/>
<dbReference type="PANTHER" id="PTHR45339">
    <property type="entry name" value="HYBRID SIGNAL TRANSDUCTION HISTIDINE KINASE J"/>
    <property type="match status" value="1"/>
</dbReference>
<dbReference type="InterPro" id="IPR036097">
    <property type="entry name" value="HisK_dim/P_sf"/>
</dbReference>
<comment type="catalytic activity">
    <reaction evidence="1">
        <text>ATP + protein L-histidine = ADP + protein N-phospho-L-histidine.</text>
        <dbReference type="EC" id="2.7.13.3"/>
    </reaction>
</comment>
<evidence type="ECO:0000256" key="6">
    <source>
        <dbReference type="SAM" id="Phobius"/>
    </source>
</evidence>
<evidence type="ECO:0000256" key="3">
    <source>
        <dbReference type="ARBA" id="ARBA00022553"/>
    </source>
</evidence>
<dbReference type="Pfam" id="PF00072">
    <property type="entry name" value="Response_reg"/>
    <property type="match status" value="1"/>
</dbReference>
<keyword evidence="6" id="KW-0472">Membrane</keyword>
<dbReference type="PRINTS" id="PR00344">
    <property type="entry name" value="BCTRLSENSOR"/>
</dbReference>
<organism evidence="9 10">
    <name type="scientific">Yersinia alsatica</name>
    <dbReference type="NCBI Taxonomy" id="2890317"/>
    <lineage>
        <taxon>Bacteria</taxon>
        <taxon>Pseudomonadati</taxon>
        <taxon>Pseudomonadota</taxon>
        <taxon>Gammaproteobacteria</taxon>
        <taxon>Enterobacterales</taxon>
        <taxon>Yersiniaceae</taxon>
        <taxon>Yersinia</taxon>
    </lineage>
</organism>
<evidence type="ECO:0000256" key="4">
    <source>
        <dbReference type="ARBA" id="ARBA00023012"/>
    </source>
</evidence>
<dbReference type="InterPro" id="IPR036890">
    <property type="entry name" value="HATPase_C_sf"/>
</dbReference>
<keyword evidence="4" id="KW-0902">Two-component regulatory system</keyword>
<dbReference type="CDD" id="cd17546">
    <property type="entry name" value="REC_hyHK_CKI1_RcsC-like"/>
    <property type="match status" value="1"/>
</dbReference>
<keyword evidence="6" id="KW-1133">Transmembrane helix</keyword>
<dbReference type="Gene3D" id="1.10.287.130">
    <property type="match status" value="1"/>
</dbReference>